<keyword evidence="1" id="KW-0472">Membrane</keyword>
<dbReference type="AlphaFoldDB" id="A0AAF0FTZ1"/>
<keyword evidence="3" id="KW-1185">Reference proteome</keyword>
<evidence type="ECO:0000256" key="1">
    <source>
        <dbReference type="SAM" id="Phobius"/>
    </source>
</evidence>
<accession>A0AAF0FTZ1</accession>
<keyword evidence="1" id="KW-0812">Transmembrane</keyword>
<dbReference type="Proteomes" id="UP001218895">
    <property type="component" value="Chromosome"/>
</dbReference>
<reference evidence="2" key="1">
    <citation type="submission" date="2022-01" db="EMBL/GenBank/DDBJ databases">
        <title>Complete genome of Methanomicrobium antiquum DSM 21220.</title>
        <authorList>
            <person name="Chen S.-C."/>
            <person name="You Y.-T."/>
            <person name="Zhou Y.-Z."/>
            <person name="Lai M.-C."/>
        </authorList>
    </citation>
    <scope>NUCLEOTIDE SEQUENCE</scope>
    <source>
        <strain evidence="2">DSM 21220</strain>
    </source>
</reference>
<dbReference type="GeneID" id="79949893"/>
<protein>
    <submittedName>
        <fullName evidence="2">Uncharacterized protein</fullName>
    </submittedName>
</protein>
<keyword evidence="1" id="KW-1133">Transmembrane helix</keyword>
<proteinExistence type="predicted"/>
<dbReference type="RefSeq" id="WP_278100735.1">
    <property type="nucleotide sequence ID" value="NZ_CP091092.1"/>
</dbReference>
<evidence type="ECO:0000313" key="2">
    <source>
        <dbReference type="EMBL" id="WFN37896.1"/>
    </source>
</evidence>
<organism evidence="2 3">
    <name type="scientific">Methanomicrobium antiquum</name>
    <dbReference type="NCBI Taxonomy" id="487686"/>
    <lineage>
        <taxon>Archaea</taxon>
        <taxon>Methanobacteriati</taxon>
        <taxon>Methanobacteriota</taxon>
        <taxon>Stenosarchaea group</taxon>
        <taxon>Methanomicrobia</taxon>
        <taxon>Methanomicrobiales</taxon>
        <taxon>Methanomicrobiaceae</taxon>
        <taxon>Methanomicrobium</taxon>
    </lineage>
</organism>
<evidence type="ECO:0000313" key="3">
    <source>
        <dbReference type="Proteomes" id="UP001218895"/>
    </source>
</evidence>
<feature type="transmembrane region" description="Helical" evidence="1">
    <location>
        <begin position="12"/>
        <end position="37"/>
    </location>
</feature>
<dbReference type="KEGG" id="manq:L1994_05805"/>
<gene>
    <name evidence="2" type="ORF">L1994_05805</name>
</gene>
<dbReference type="EMBL" id="CP091092">
    <property type="protein sequence ID" value="WFN37896.1"/>
    <property type="molecule type" value="Genomic_DNA"/>
</dbReference>
<sequence>MFKKISYRLGMEGGLLIGICLGIFIAAILILCMLLLLSPNATTVIVVTMALILASLLSSGIVICMQKKRKESQEQLYSCRYRSSLYTYCRDCALKEAGNDYSVKKDVPDR</sequence>
<feature type="transmembrane region" description="Helical" evidence="1">
    <location>
        <begin position="43"/>
        <end position="65"/>
    </location>
</feature>
<name>A0AAF0FTZ1_9EURY</name>